<evidence type="ECO:0000313" key="1">
    <source>
        <dbReference type="EMBL" id="EGR97320.1"/>
    </source>
</evidence>
<accession>F9NUM2</accession>
<protein>
    <submittedName>
        <fullName evidence="1">Uncharacterized protein</fullName>
    </submittedName>
</protein>
<dbReference type="PATRIC" id="fig|1051006.4.peg.865"/>
<dbReference type="EMBL" id="AFUN01000023">
    <property type="protein sequence ID" value="EGR97320.1"/>
    <property type="molecule type" value="Genomic_DNA"/>
</dbReference>
<reference evidence="1 2" key="1">
    <citation type="submission" date="2011-07" db="EMBL/GenBank/DDBJ databases">
        <title>Genome Sequence of Propionibacterium acnes SK182B-JCVI.</title>
        <authorList>
            <person name="Durkin A.S."/>
            <person name="Madupu R."/>
            <person name="Hostetler J."/>
            <person name="Radune D."/>
            <person name="Torralba M."/>
            <person name="Methe B."/>
            <person name="Sutton G."/>
            <person name="Strausberg R.L."/>
            <person name="Nelson K.E."/>
        </authorList>
    </citation>
    <scope>NUCLEOTIDE SEQUENCE [LARGE SCALE GENOMIC DNA]</scope>
    <source>
        <strain evidence="1 2">SK182B-JCVI</strain>
    </source>
</reference>
<dbReference type="AlphaFoldDB" id="F9NUM2"/>
<organism evidence="1 2">
    <name type="scientific">[Propionibacterium] namnetense SK182B-JCVI</name>
    <dbReference type="NCBI Taxonomy" id="1051006"/>
    <lineage>
        <taxon>Bacteria</taxon>
        <taxon>Bacillati</taxon>
        <taxon>Actinomycetota</taxon>
        <taxon>Actinomycetes</taxon>
        <taxon>Propionibacteriales</taxon>
        <taxon>Propionibacteriaceae</taxon>
        <taxon>Cutibacterium</taxon>
    </lineage>
</organism>
<proteinExistence type="predicted"/>
<comment type="caution">
    <text evidence="1">The sequence shown here is derived from an EMBL/GenBank/DDBJ whole genome shotgun (WGS) entry which is preliminary data.</text>
</comment>
<dbReference type="Proteomes" id="UP000007832">
    <property type="component" value="Unassembled WGS sequence"/>
</dbReference>
<sequence>MSLWRDDPDEVARTIAMGESRRCDRRRLSRRGDIIDRITTGGDVMRTDCLVWSDSAVGTTPDENTA</sequence>
<name>F9NUM2_9ACTN</name>
<evidence type="ECO:0000313" key="2">
    <source>
        <dbReference type="Proteomes" id="UP000007832"/>
    </source>
</evidence>
<gene>
    <name evidence="1" type="ORF">HMPREF1162_1226</name>
</gene>